<dbReference type="GO" id="GO:0005681">
    <property type="term" value="C:spliceosomal complex"/>
    <property type="evidence" value="ECO:0007669"/>
    <property type="project" value="TreeGrafter"/>
</dbReference>
<protein>
    <recommendedName>
        <fullName evidence="7">J domain-containing protein</fullName>
    </recommendedName>
</protein>
<evidence type="ECO:0000256" key="2">
    <source>
        <dbReference type="ARBA" id="ARBA00004496"/>
    </source>
</evidence>
<keyword evidence="5" id="KW-0539">Nucleus</keyword>
<accession>A0A7S2ULB4</accession>
<keyword evidence="3" id="KW-0963">Cytoplasm</keyword>
<keyword evidence="4" id="KW-0143">Chaperone</keyword>
<dbReference type="AlphaFoldDB" id="A0A7S2ULB4"/>
<dbReference type="Gene3D" id="1.10.287.110">
    <property type="entry name" value="DnaJ domain"/>
    <property type="match status" value="1"/>
</dbReference>
<dbReference type="InterPro" id="IPR001623">
    <property type="entry name" value="DnaJ_domain"/>
</dbReference>
<feature type="domain" description="J" evidence="7">
    <location>
        <begin position="166"/>
        <end position="245"/>
    </location>
</feature>
<dbReference type="CDD" id="cd06257">
    <property type="entry name" value="DnaJ"/>
    <property type="match status" value="1"/>
</dbReference>
<evidence type="ECO:0000259" key="7">
    <source>
        <dbReference type="PROSITE" id="PS50076"/>
    </source>
</evidence>
<dbReference type="Pfam" id="PF00226">
    <property type="entry name" value="DnaJ"/>
    <property type="match status" value="1"/>
</dbReference>
<proteinExistence type="predicted"/>
<evidence type="ECO:0000256" key="4">
    <source>
        <dbReference type="ARBA" id="ARBA00023186"/>
    </source>
</evidence>
<evidence type="ECO:0000256" key="6">
    <source>
        <dbReference type="SAM" id="Coils"/>
    </source>
</evidence>
<dbReference type="InterPro" id="IPR052094">
    <property type="entry name" value="Pre-mRNA-splicing_ERAD"/>
</dbReference>
<organism evidence="8">
    <name type="scientific">Attheya septentrionalis</name>
    <dbReference type="NCBI Taxonomy" id="420275"/>
    <lineage>
        <taxon>Eukaryota</taxon>
        <taxon>Sar</taxon>
        <taxon>Stramenopiles</taxon>
        <taxon>Ochrophyta</taxon>
        <taxon>Bacillariophyta</taxon>
        <taxon>Coscinodiscophyceae</taxon>
        <taxon>Chaetocerotophycidae</taxon>
        <taxon>Chaetocerotales</taxon>
        <taxon>Attheyaceae</taxon>
        <taxon>Attheya</taxon>
    </lineage>
</organism>
<dbReference type="SUPFAM" id="SSF46565">
    <property type="entry name" value="Chaperone J-domain"/>
    <property type="match status" value="1"/>
</dbReference>
<dbReference type="EMBL" id="HBHQ01022503">
    <property type="protein sequence ID" value="CAD9823390.1"/>
    <property type="molecule type" value="Transcribed_RNA"/>
</dbReference>
<keyword evidence="6" id="KW-0175">Coiled coil</keyword>
<dbReference type="PROSITE" id="PS50076">
    <property type="entry name" value="DNAJ_2"/>
    <property type="match status" value="1"/>
</dbReference>
<sequence length="297" mass="35227">MEHLKELRRFRPRQRRRNNRMIRISRSRMLLRMHVLFIVTVMTVFVRHGRLQSKFGVEAVRVMNKEEEEEIMREMLKEETDHYNDDHYMDSEDHLRQEEADLEARRLQQEEEQLAAQAEQQRLIREAQFEADLAKMDAAQQKLAKQQKKADAKIVRRIMNASQRKNHYGVLGLRNFEISFQIFHKSIRLFRLQTQKIKGAYRTRAKSVHPDKNRDGRADQAFIALEQSAAILVDDELRADYDHKRSLDRQRFRNNIFQTVGDTVDLTVRHATTMVHLFRRIVGPFATPILVLGTLIA</sequence>
<dbReference type="PANTHER" id="PTHR44313:SF1">
    <property type="entry name" value="DNAJ HOMOLOG SUBFAMILY C MEMBER 17"/>
    <property type="match status" value="1"/>
</dbReference>
<dbReference type="PANTHER" id="PTHR44313">
    <property type="entry name" value="DNAJ HOMOLOG SUBFAMILY C MEMBER 17"/>
    <property type="match status" value="1"/>
</dbReference>
<dbReference type="GO" id="GO:0000390">
    <property type="term" value="P:spliceosomal complex disassembly"/>
    <property type="evidence" value="ECO:0007669"/>
    <property type="project" value="TreeGrafter"/>
</dbReference>
<evidence type="ECO:0000313" key="8">
    <source>
        <dbReference type="EMBL" id="CAD9823390.1"/>
    </source>
</evidence>
<reference evidence="8" key="1">
    <citation type="submission" date="2021-01" db="EMBL/GenBank/DDBJ databases">
        <authorList>
            <person name="Corre E."/>
            <person name="Pelletier E."/>
            <person name="Niang G."/>
            <person name="Scheremetjew M."/>
            <person name="Finn R."/>
            <person name="Kale V."/>
            <person name="Holt S."/>
            <person name="Cochrane G."/>
            <person name="Meng A."/>
            <person name="Brown T."/>
            <person name="Cohen L."/>
        </authorList>
    </citation>
    <scope>NUCLEOTIDE SEQUENCE</scope>
    <source>
        <strain evidence="8">CCMP2084</strain>
    </source>
</reference>
<evidence type="ECO:0000256" key="5">
    <source>
        <dbReference type="ARBA" id="ARBA00023242"/>
    </source>
</evidence>
<name>A0A7S2ULB4_9STRA</name>
<dbReference type="GO" id="GO:0005737">
    <property type="term" value="C:cytoplasm"/>
    <property type="evidence" value="ECO:0007669"/>
    <property type="project" value="UniProtKB-SubCell"/>
</dbReference>
<dbReference type="InterPro" id="IPR036869">
    <property type="entry name" value="J_dom_sf"/>
</dbReference>
<evidence type="ECO:0000256" key="3">
    <source>
        <dbReference type="ARBA" id="ARBA00022490"/>
    </source>
</evidence>
<feature type="coiled-coil region" evidence="6">
    <location>
        <begin position="92"/>
        <end position="156"/>
    </location>
</feature>
<gene>
    <name evidence="8" type="ORF">ASEP1449_LOCUS15224</name>
</gene>
<evidence type="ECO:0000256" key="1">
    <source>
        <dbReference type="ARBA" id="ARBA00004123"/>
    </source>
</evidence>
<comment type="subcellular location">
    <subcellularLocation>
        <location evidence="2">Cytoplasm</location>
    </subcellularLocation>
    <subcellularLocation>
        <location evidence="1">Nucleus</location>
    </subcellularLocation>
</comment>